<evidence type="ECO:0000313" key="2">
    <source>
        <dbReference type="Proteomes" id="UP000028401"/>
    </source>
</evidence>
<dbReference type="AlphaFoldDB" id="A0A084A7Y6"/>
<dbReference type="RefSeq" id="WP_042748806.1">
    <property type="nucleotide sequence ID" value="NZ_AZSI01000161.1"/>
</dbReference>
<accession>A0A084A7Y6</accession>
<dbReference type="PATRIC" id="fig|1415168.3.peg.2358"/>
<dbReference type="Proteomes" id="UP000028401">
    <property type="component" value="Unassembled WGS sequence"/>
</dbReference>
<dbReference type="EMBL" id="AZSI01000161">
    <property type="protein sequence ID" value="KEY61415.1"/>
    <property type="molecule type" value="Genomic_DNA"/>
</dbReference>
<sequence>MTELEEVRASGKMSERVLENNFRHFDHRLREIEGELKLYPYATLSEVIAWAEQLKIAIGKIKAIQESSIIKSKKEWGILEEKMLGYLQIDKAFIHVFSDHVIFLVQLEQRYRQRLSIFANNLDNSVRYLKRYVDDLEKQGFSITGILAESRNLSDMNWLSILNY</sequence>
<reference evidence="1 2" key="1">
    <citation type="submission" date="2014-06" db="EMBL/GenBank/DDBJ databases">
        <title>Draft genome sequence of the putrescine producing strain Lactococcus lactis subsp cremoris GE214.</title>
        <authorList>
            <person name="Ladero V."/>
            <person name="Linares D.M."/>
            <person name="del Rio B."/>
            <person name="Mayo B."/>
            <person name="Martin M.C."/>
            <person name="Fernandez M."/>
            <person name="Alvarez M.A."/>
        </authorList>
    </citation>
    <scope>NUCLEOTIDE SEQUENCE [LARGE SCALE GENOMIC DNA]</scope>
    <source>
        <strain evidence="1 2">GE214</strain>
    </source>
</reference>
<proteinExistence type="predicted"/>
<organism evidence="1 2">
    <name type="scientific">Lactococcus cremoris subsp. cremoris GE214</name>
    <dbReference type="NCBI Taxonomy" id="1415168"/>
    <lineage>
        <taxon>Bacteria</taxon>
        <taxon>Bacillati</taxon>
        <taxon>Bacillota</taxon>
        <taxon>Bacilli</taxon>
        <taxon>Lactobacillales</taxon>
        <taxon>Streptococcaceae</taxon>
        <taxon>Lactococcus</taxon>
        <taxon>Lactococcus cremoris subsp. cremoris</taxon>
    </lineage>
</organism>
<evidence type="ECO:0000313" key="1">
    <source>
        <dbReference type="EMBL" id="KEY61415.1"/>
    </source>
</evidence>
<comment type="caution">
    <text evidence="1">The sequence shown here is derived from an EMBL/GenBank/DDBJ whole genome shotgun (WGS) entry which is preliminary data.</text>
</comment>
<protein>
    <submittedName>
        <fullName evidence="1">Uncharacterized protein</fullName>
    </submittedName>
</protein>
<gene>
    <name evidence="1" type="ORF">U725_02297</name>
</gene>
<name>A0A084A7Y6_LACLC</name>